<reference evidence="1" key="2">
    <citation type="journal article" date="2021" name="PeerJ">
        <title>Extensive microbial diversity within the chicken gut microbiome revealed by metagenomics and culture.</title>
        <authorList>
            <person name="Gilroy R."/>
            <person name="Ravi A."/>
            <person name="Getino M."/>
            <person name="Pursley I."/>
            <person name="Horton D.L."/>
            <person name="Alikhan N.F."/>
            <person name="Baker D."/>
            <person name="Gharbi K."/>
            <person name="Hall N."/>
            <person name="Watson M."/>
            <person name="Adriaenssens E.M."/>
            <person name="Foster-Nyarko E."/>
            <person name="Jarju S."/>
            <person name="Secka A."/>
            <person name="Antonio M."/>
            <person name="Oren A."/>
            <person name="Chaudhuri R.R."/>
            <person name="La Ragione R."/>
            <person name="Hildebrand F."/>
            <person name="Pallen M.J."/>
        </authorList>
    </citation>
    <scope>NUCLEOTIDE SEQUENCE</scope>
    <source>
        <strain evidence="1">6276</strain>
    </source>
</reference>
<organism evidence="1 2">
    <name type="scientific">Candidatus Scatousia excrementigallinarum</name>
    <dbReference type="NCBI Taxonomy" id="2840935"/>
    <lineage>
        <taxon>Bacteria</taxon>
        <taxon>Candidatus Scatousia</taxon>
    </lineage>
</organism>
<protein>
    <submittedName>
        <fullName evidence="1">Bacteriophage abortive infection AbiH family protein</fullName>
    </submittedName>
</protein>
<name>A0A9D1F0U4_9BACT</name>
<dbReference type="AlphaFoldDB" id="A0A9D1F0U4"/>
<evidence type="ECO:0000313" key="2">
    <source>
        <dbReference type="Proteomes" id="UP000823928"/>
    </source>
</evidence>
<proteinExistence type="predicted"/>
<dbReference type="InterPro" id="IPR025935">
    <property type="entry name" value="AbiH"/>
</dbReference>
<dbReference type="Pfam" id="PF14253">
    <property type="entry name" value="AbiH"/>
    <property type="match status" value="1"/>
</dbReference>
<sequence>MNITYLIGNGFDLNLGLKTRYMDFYKYYLEQDSKNDIIRKFKHDLSSSLENWSDLEFELGKYTTTFQDSKEQEFIELLDDIQDNLADYLATQKIAFELADNMRTKIIKDIFAPSQYLNARERQSYDNFMKGFLAQSYAASLITFNYTQSIENILDYQEGHPISSSREYNSSKYSLIIKKIRHIHGTIDNNMILGVNDISQIDNQNFRKTGELLNHFVKPQMNIDAGTLRDERSKTEISSADLICIYGMSLGETDKVWWQLINKRLVNSGAVLIIFAVKEKIPLRRDYIARTYKDKIIEKLLSYSSLTNEVKEKVKERIFVSINSEMFNIKQFIGAKKSA</sequence>
<evidence type="ECO:0000313" key="1">
    <source>
        <dbReference type="EMBL" id="HIS37421.1"/>
    </source>
</evidence>
<reference evidence="1" key="1">
    <citation type="submission" date="2020-10" db="EMBL/GenBank/DDBJ databases">
        <authorList>
            <person name="Gilroy R."/>
        </authorList>
    </citation>
    <scope>NUCLEOTIDE SEQUENCE</scope>
    <source>
        <strain evidence="1">6276</strain>
    </source>
</reference>
<dbReference type="Proteomes" id="UP000823928">
    <property type="component" value="Unassembled WGS sequence"/>
</dbReference>
<dbReference type="EMBL" id="DVIU01000255">
    <property type="protein sequence ID" value="HIS37421.1"/>
    <property type="molecule type" value="Genomic_DNA"/>
</dbReference>
<accession>A0A9D1F0U4</accession>
<gene>
    <name evidence="1" type="ORF">IAC10_12505</name>
</gene>
<comment type="caution">
    <text evidence="1">The sequence shown here is derived from an EMBL/GenBank/DDBJ whole genome shotgun (WGS) entry which is preliminary data.</text>
</comment>